<protein>
    <submittedName>
        <fullName evidence="1">Retrovirus-related Pol polyprotein from transposon 17.6</fullName>
    </submittedName>
</protein>
<dbReference type="Proteomes" id="UP000325315">
    <property type="component" value="Unassembled WGS sequence"/>
</dbReference>
<dbReference type="AlphaFoldDB" id="A0A5B6VNR3"/>
<dbReference type="InterPro" id="IPR021109">
    <property type="entry name" value="Peptidase_aspartic_dom_sf"/>
</dbReference>
<dbReference type="PANTHER" id="PTHR33067">
    <property type="entry name" value="RNA-DIRECTED DNA POLYMERASE-RELATED"/>
    <property type="match status" value="1"/>
</dbReference>
<dbReference type="Gene3D" id="2.40.70.10">
    <property type="entry name" value="Acid Proteases"/>
    <property type="match status" value="1"/>
</dbReference>
<dbReference type="CDD" id="cd00303">
    <property type="entry name" value="retropepsin_like"/>
    <property type="match status" value="1"/>
</dbReference>
<dbReference type="PANTHER" id="PTHR33067:SF32">
    <property type="entry name" value="ASPARTIC PEPTIDASE DDI1-TYPE DOMAIN-CONTAINING PROTEIN"/>
    <property type="match status" value="1"/>
</dbReference>
<evidence type="ECO:0000313" key="2">
    <source>
        <dbReference type="Proteomes" id="UP000325315"/>
    </source>
</evidence>
<reference evidence="2" key="1">
    <citation type="journal article" date="2019" name="Plant Biotechnol. J.">
        <title>Genome sequencing of the Australian wild diploid species Gossypium australe highlights disease resistance and delayed gland morphogenesis.</title>
        <authorList>
            <person name="Cai Y."/>
            <person name="Cai X."/>
            <person name="Wang Q."/>
            <person name="Wang P."/>
            <person name="Zhang Y."/>
            <person name="Cai C."/>
            <person name="Xu Y."/>
            <person name="Wang K."/>
            <person name="Zhou Z."/>
            <person name="Wang C."/>
            <person name="Geng S."/>
            <person name="Li B."/>
            <person name="Dong Q."/>
            <person name="Hou Y."/>
            <person name="Wang H."/>
            <person name="Ai P."/>
            <person name="Liu Z."/>
            <person name="Yi F."/>
            <person name="Sun M."/>
            <person name="An G."/>
            <person name="Cheng J."/>
            <person name="Zhang Y."/>
            <person name="Shi Q."/>
            <person name="Xie Y."/>
            <person name="Shi X."/>
            <person name="Chang Y."/>
            <person name="Huang F."/>
            <person name="Chen Y."/>
            <person name="Hong S."/>
            <person name="Mi L."/>
            <person name="Sun Q."/>
            <person name="Zhang L."/>
            <person name="Zhou B."/>
            <person name="Peng R."/>
            <person name="Zhang X."/>
            <person name="Liu F."/>
        </authorList>
    </citation>
    <scope>NUCLEOTIDE SEQUENCE [LARGE SCALE GENOMIC DNA]</scope>
    <source>
        <strain evidence="2">cv. PA1801</strain>
    </source>
</reference>
<evidence type="ECO:0000313" key="1">
    <source>
        <dbReference type="EMBL" id="KAA3470664.1"/>
    </source>
</evidence>
<organism evidence="1 2">
    <name type="scientific">Gossypium australe</name>
    <dbReference type="NCBI Taxonomy" id="47621"/>
    <lineage>
        <taxon>Eukaryota</taxon>
        <taxon>Viridiplantae</taxon>
        <taxon>Streptophyta</taxon>
        <taxon>Embryophyta</taxon>
        <taxon>Tracheophyta</taxon>
        <taxon>Spermatophyta</taxon>
        <taxon>Magnoliopsida</taxon>
        <taxon>eudicotyledons</taxon>
        <taxon>Gunneridae</taxon>
        <taxon>Pentapetalae</taxon>
        <taxon>rosids</taxon>
        <taxon>malvids</taxon>
        <taxon>Malvales</taxon>
        <taxon>Malvaceae</taxon>
        <taxon>Malvoideae</taxon>
        <taxon>Gossypium</taxon>
    </lineage>
</organism>
<keyword evidence="2" id="KW-1185">Reference proteome</keyword>
<name>A0A5B6VNR3_9ROSI</name>
<accession>A0A5B6VNR3</accession>
<dbReference type="EMBL" id="SMMG02000006">
    <property type="protein sequence ID" value="KAA3470664.1"/>
    <property type="molecule type" value="Genomic_DNA"/>
</dbReference>
<sequence length="297" mass="33378">MQLLGLVNDTTSEEGSSNFINKKNSESIVEQAMKETSNQKNVEADSSCIANKNSTAKQPQQMERRPLPHFPQCFQKSKNLLDVLKQLHINISLVEALEQMPNYLKFMKDLLSNNRMSAEFGTIALTEGWTTMLRNKLPPKLKDPESFTVPCSIGNHYVGKALCDLSASINLMPISIFRKLGIGKARPSPVTIQLADRLYAHPEGKIEDVLVRVDKFIFPVDFIILECEANKEVPIILGRPFLAIARTLIDVQKGESTMRVNDQHITFNVFDAMKCADIDEKCHAVEIVDTIVQEEFA</sequence>
<comment type="caution">
    <text evidence="1">The sequence shown here is derived from an EMBL/GenBank/DDBJ whole genome shotgun (WGS) entry which is preliminary data.</text>
</comment>
<gene>
    <name evidence="1" type="ORF">EPI10_016353</name>
</gene>
<dbReference type="OrthoDB" id="1937287at2759"/>
<proteinExistence type="predicted"/>